<dbReference type="InterPro" id="IPR003593">
    <property type="entry name" value="AAA+_ATPase"/>
</dbReference>
<proteinExistence type="predicted"/>
<dbReference type="KEGG" id="npi:G7071_05050"/>
<sequence>MILEVERLHVTVPGRPLLDDGNLCLRAGETAAIVGPSGSGKTSLLNAIAGLHPVDAGRIIIEQTEVTNLNAKQRARFRLSKLGLVFQFGELLPELSAVENVALHARLLGWGRAEAEKQGLHWLDRMGMASHAHEHPASLSGGEIQRVALARALVHRPVLILADEPTGMLDEENTKLVVDLLMNTAADEGAAVLLTTHDLDVAAGADHCFRLTAGALHRVPGAEAAP</sequence>
<evidence type="ECO:0000313" key="5">
    <source>
        <dbReference type="EMBL" id="QIK74890.1"/>
    </source>
</evidence>
<evidence type="ECO:0000256" key="2">
    <source>
        <dbReference type="ARBA" id="ARBA00022741"/>
    </source>
</evidence>
<keyword evidence="6" id="KW-1185">Reference proteome</keyword>
<accession>A0A6G7YDN9</accession>
<dbReference type="PANTHER" id="PTHR24220:SF659">
    <property type="entry name" value="TRANSPORTER, PUTATIVE-RELATED"/>
    <property type="match status" value="1"/>
</dbReference>
<name>A0A6G7YDN9_9ACTN</name>
<evidence type="ECO:0000259" key="4">
    <source>
        <dbReference type="PROSITE" id="PS50893"/>
    </source>
</evidence>
<keyword evidence="3 5" id="KW-0067">ATP-binding</keyword>
<dbReference type="InterPro" id="IPR017911">
    <property type="entry name" value="MacB-like_ATP-bd"/>
</dbReference>
<protein>
    <submittedName>
        <fullName evidence="5">ABC transporter ATP-binding protein</fullName>
    </submittedName>
</protein>
<dbReference type="GO" id="GO:0016887">
    <property type="term" value="F:ATP hydrolysis activity"/>
    <property type="evidence" value="ECO:0007669"/>
    <property type="project" value="InterPro"/>
</dbReference>
<evidence type="ECO:0000256" key="3">
    <source>
        <dbReference type="ARBA" id="ARBA00022840"/>
    </source>
</evidence>
<dbReference type="InterPro" id="IPR003439">
    <property type="entry name" value="ABC_transporter-like_ATP-bd"/>
</dbReference>
<dbReference type="RefSeq" id="WP_166315689.1">
    <property type="nucleotide sequence ID" value="NZ_CP049866.1"/>
</dbReference>
<dbReference type="GO" id="GO:0005524">
    <property type="term" value="F:ATP binding"/>
    <property type="evidence" value="ECO:0007669"/>
    <property type="project" value="UniProtKB-KW"/>
</dbReference>
<evidence type="ECO:0000256" key="1">
    <source>
        <dbReference type="ARBA" id="ARBA00022448"/>
    </source>
</evidence>
<dbReference type="GO" id="GO:0005886">
    <property type="term" value="C:plasma membrane"/>
    <property type="evidence" value="ECO:0007669"/>
    <property type="project" value="TreeGrafter"/>
</dbReference>
<dbReference type="SUPFAM" id="SSF52540">
    <property type="entry name" value="P-loop containing nucleoside triphosphate hydrolases"/>
    <property type="match status" value="1"/>
</dbReference>
<dbReference type="EMBL" id="CP049866">
    <property type="protein sequence ID" value="QIK74890.1"/>
    <property type="molecule type" value="Genomic_DNA"/>
</dbReference>
<keyword evidence="1" id="KW-0813">Transport</keyword>
<dbReference type="PANTHER" id="PTHR24220">
    <property type="entry name" value="IMPORT ATP-BINDING PROTEIN"/>
    <property type="match status" value="1"/>
</dbReference>
<evidence type="ECO:0000313" key="6">
    <source>
        <dbReference type="Proteomes" id="UP000502035"/>
    </source>
</evidence>
<feature type="domain" description="ABC transporter" evidence="4">
    <location>
        <begin position="3"/>
        <end position="225"/>
    </location>
</feature>
<organism evidence="5 6">
    <name type="scientific">Nocardioides piscis</name>
    <dbReference type="NCBI Taxonomy" id="2714938"/>
    <lineage>
        <taxon>Bacteria</taxon>
        <taxon>Bacillati</taxon>
        <taxon>Actinomycetota</taxon>
        <taxon>Actinomycetes</taxon>
        <taxon>Propionibacteriales</taxon>
        <taxon>Nocardioidaceae</taxon>
        <taxon>Nocardioides</taxon>
    </lineage>
</organism>
<dbReference type="InterPro" id="IPR017871">
    <property type="entry name" value="ABC_transporter-like_CS"/>
</dbReference>
<dbReference type="Proteomes" id="UP000502035">
    <property type="component" value="Chromosome"/>
</dbReference>
<dbReference type="InterPro" id="IPR027417">
    <property type="entry name" value="P-loop_NTPase"/>
</dbReference>
<dbReference type="Gene3D" id="3.40.50.300">
    <property type="entry name" value="P-loop containing nucleotide triphosphate hydrolases"/>
    <property type="match status" value="1"/>
</dbReference>
<dbReference type="PROSITE" id="PS50893">
    <property type="entry name" value="ABC_TRANSPORTER_2"/>
    <property type="match status" value="1"/>
</dbReference>
<dbReference type="Pfam" id="PF00005">
    <property type="entry name" value="ABC_tran"/>
    <property type="match status" value="1"/>
</dbReference>
<dbReference type="GO" id="GO:0022857">
    <property type="term" value="F:transmembrane transporter activity"/>
    <property type="evidence" value="ECO:0007669"/>
    <property type="project" value="TreeGrafter"/>
</dbReference>
<dbReference type="SMART" id="SM00382">
    <property type="entry name" value="AAA"/>
    <property type="match status" value="1"/>
</dbReference>
<dbReference type="PROSITE" id="PS00211">
    <property type="entry name" value="ABC_TRANSPORTER_1"/>
    <property type="match status" value="1"/>
</dbReference>
<dbReference type="AlphaFoldDB" id="A0A6G7YDN9"/>
<keyword evidence="2" id="KW-0547">Nucleotide-binding</keyword>
<reference evidence="5 6" key="1">
    <citation type="submission" date="2020-03" db="EMBL/GenBank/DDBJ databases">
        <title>Nocardioides sp. nov., isolated from fish.</title>
        <authorList>
            <person name="Hyun D.-W."/>
            <person name="Bae J.-W."/>
        </authorList>
    </citation>
    <scope>NUCLEOTIDE SEQUENCE [LARGE SCALE GENOMIC DNA]</scope>
    <source>
        <strain evidence="5 6">HDW12A</strain>
    </source>
</reference>
<dbReference type="InterPro" id="IPR015854">
    <property type="entry name" value="ABC_transpr_LolD-like"/>
</dbReference>
<gene>
    <name evidence="5" type="ORF">G7071_05050</name>
</gene>
<dbReference type="CDD" id="cd03255">
    <property type="entry name" value="ABC_MJ0796_LolCDE_FtsE"/>
    <property type="match status" value="1"/>
</dbReference>